<dbReference type="Proteomes" id="UP000266441">
    <property type="component" value="Unassembled WGS sequence"/>
</dbReference>
<dbReference type="GO" id="GO:0006310">
    <property type="term" value="P:DNA recombination"/>
    <property type="evidence" value="ECO:0007669"/>
    <property type="project" value="UniProtKB-KW"/>
</dbReference>
<comment type="similarity">
    <text evidence="2">Belongs to the RmuC family.</text>
</comment>
<protein>
    <submittedName>
        <fullName evidence="7">DNA recombination protein RmuC</fullName>
    </submittedName>
</protein>
<feature type="coiled-coil region" evidence="5">
    <location>
        <begin position="36"/>
        <end position="119"/>
    </location>
</feature>
<comment type="caution">
    <text evidence="7">The sequence shown here is derived from an EMBL/GenBank/DDBJ whole genome shotgun (WGS) entry which is preliminary data.</text>
</comment>
<keyword evidence="6" id="KW-1133">Transmembrane helix</keyword>
<keyword evidence="3 5" id="KW-0175">Coiled coil</keyword>
<dbReference type="EMBL" id="QWET01000003">
    <property type="protein sequence ID" value="RIH66429.1"/>
    <property type="molecule type" value="Genomic_DNA"/>
</dbReference>
<organism evidence="7 8">
    <name type="scientific">Mariniphaga sediminis</name>
    <dbReference type="NCBI Taxonomy" id="1628158"/>
    <lineage>
        <taxon>Bacteria</taxon>
        <taxon>Pseudomonadati</taxon>
        <taxon>Bacteroidota</taxon>
        <taxon>Bacteroidia</taxon>
        <taxon>Marinilabiliales</taxon>
        <taxon>Prolixibacteraceae</taxon>
        <taxon>Mariniphaga</taxon>
    </lineage>
</organism>
<evidence type="ECO:0000256" key="2">
    <source>
        <dbReference type="ARBA" id="ARBA00009840"/>
    </source>
</evidence>
<evidence type="ECO:0000256" key="4">
    <source>
        <dbReference type="ARBA" id="ARBA00023172"/>
    </source>
</evidence>
<dbReference type="InterPro" id="IPR003798">
    <property type="entry name" value="DNA_recombination_RmuC"/>
</dbReference>
<accession>A0A399D454</accession>
<dbReference type="PANTHER" id="PTHR30563:SF0">
    <property type="entry name" value="DNA RECOMBINATION PROTEIN RMUC"/>
    <property type="match status" value="1"/>
</dbReference>
<evidence type="ECO:0000256" key="1">
    <source>
        <dbReference type="ARBA" id="ARBA00003416"/>
    </source>
</evidence>
<comment type="function">
    <text evidence="1">Involved in DNA recombination.</text>
</comment>
<keyword evidence="4" id="KW-0233">DNA recombination</keyword>
<dbReference type="AlphaFoldDB" id="A0A399D454"/>
<name>A0A399D454_9BACT</name>
<dbReference type="Pfam" id="PF02646">
    <property type="entry name" value="RmuC"/>
    <property type="match status" value="1"/>
</dbReference>
<evidence type="ECO:0000256" key="5">
    <source>
        <dbReference type="SAM" id="Coils"/>
    </source>
</evidence>
<dbReference type="OrthoDB" id="370725at2"/>
<gene>
    <name evidence="7" type="primary">rmuC</name>
    <name evidence="7" type="ORF">D1164_05885</name>
</gene>
<dbReference type="RefSeq" id="WP_119349016.1">
    <property type="nucleotide sequence ID" value="NZ_QWET01000003.1"/>
</dbReference>
<dbReference type="PANTHER" id="PTHR30563">
    <property type="entry name" value="DNA RECOMBINATION PROTEIN RMUC"/>
    <property type="match status" value="1"/>
</dbReference>
<keyword evidence="6" id="KW-0812">Transmembrane</keyword>
<feature type="transmembrane region" description="Helical" evidence="6">
    <location>
        <begin position="6"/>
        <end position="26"/>
    </location>
</feature>
<keyword evidence="6" id="KW-0472">Membrane</keyword>
<evidence type="ECO:0000313" key="8">
    <source>
        <dbReference type="Proteomes" id="UP000266441"/>
    </source>
</evidence>
<evidence type="ECO:0000256" key="6">
    <source>
        <dbReference type="SAM" id="Phobius"/>
    </source>
</evidence>
<evidence type="ECO:0000256" key="3">
    <source>
        <dbReference type="ARBA" id="ARBA00023054"/>
    </source>
</evidence>
<proteinExistence type="inferred from homology"/>
<keyword evidence="8" id="KW-1185">Reference proteome</keyword>
<sequence>MGIEIVFLIVGLVLLGALAVIFYLNLKNQKKTSFLKNEFQEKEKQFENRRIEAEKQSLVWEERFHSLKTEADSWKLELQKTREENTHLVGRLEKAKSEYLNLQEKLQTQKAELEEIQKKFTVEFENIAGKILKKNSEEFTLANQKNIGDVLAPLKEKIHLFEKKVEDTYQKGLKDQTDLRAELKKLYELNNRISEEAGNLTKALKGDVKKQGNWGEVVLDRILERSGLNEGEQGYLKQFSDISDEGKRIQPDVVINLPDDKHIIIDSKVSLIAYERAVNATTDEDRAIHVKSHLLSLRTHIKGLSEKHYQSARKLNSPDFVLLFIPIEASFSLAVQEDQELFSYAWDQKVVIVSPSTLLATLRTIASIWQQENQTRNALEIARQGGALYDKFVGFISDMDKIGNNLRLTQNSYKDAMNKLSEGRGNLIRSTERLKEMGAKASKELPKKLLED</sequence>
<evidence type="ECO:0000313" key="7">
    <source>
        <dbReference type="EMBL" id="RIH66429.1"/>
    </source>
</evidence>
<reference evidence="7 8" key="1">
    <citation type="journal article" date="2015" name="Int. J. Syst. Evol. Microbiol.">
        <title>Mariniphaga sediminis sp. nov., isolated from coastal sediment.</title>
        <authorList>
            <person name="Wang F.Q."/>
            <person name="Shen Q.Y."/>
            <person name="Chen G.J."/>
            <person name="Du Z.J."/>
        </authorList>
    </citation>
    <scope>NUCLEOTIDE SEQUENCE [LARGE SCALE GENOMIC DNA]</scope>
    <source>
        <strain evidence="7 8">SY21</strain>
    </source>
</reference>